<accession>A0A4R3NIW4</accession>
<proteinExistence type="predicted"/>
<keyword evidence="2" id="KW-1185">Reference proteome</keyword>
<gene>
    <name evidence="1" type="ORF">EDC90_10822</name>
</gene>
<protein>
    <submittedName>
        <fullName evidence="1">Uncharacterized protein</fullName>
    </submittedName>
</protein>
<evidence type="ECO:0000313" key="2">
    <source>
        <dbReference type="Proteomes" id="UP000295097"/>
    </source>
</evidence>
<evidence type="ECO:0000313" key="1">
    <source>
        <dbReference type="EMBL" id="TCT27561.1"/>
    </source>
</evidence>
<comment type="caution">
    <text evidence="1">The sequence shown here is derived from an EMBL/GenBank/DDBJ whole genome shotgun (WGS) entry which is preliminary data.</text>
</comment>
<dbReference type="AlphaFoldDB" id="A0A4R3NIW4"/>
<dbReference type="EMBL" id="SMAR01000082">
    <property type="protein sequence ID" value="TCT27561.1"/>
    <property type="molecule type" value="Genomic_DNA"/>
</dbReference>
<organism evidence="1 2">
    <name type="scientific">Martelella mediterranea</name>
    <dbReference type="NCBI Taxonomy" id="293089"/>
    <lineage>
        <taxon>Bacteria</taxon>
        <taxon>Pseudomonadati</taxon>
        <taxon>Pseudomonadota</taxon>
        <taxon>Alphaproteobacteria</taxon>
        <taxon>Hyphomicrobiales</taxon>
        <taxon>Aurantimonadaceae</taxon>
        <taxon>Martelella</taxon>
    </lineage>
</organism>
<sequence length="58" mass="6705">MARERTRHVKIRNKAAGATRALPVDNAAAPSDDKEDFYNFIRALARDQARKDHDRDPW</sequence>
<reference evidence="1 2" key="1">
    <citation type="submission" date="2019-03" db="EMBL/GenBank/DDBJ databases">
        <title>Freshwater and sediment microbial communities from various areas in North America, analyzing microbe dynamics in response to fracking.</title>
        <authorList>
            <person name="Lamendella R."/>
        </authorList>
    </citation>
    <scope>NUCLEOTIDE SEQUENCE [LARGE SCALE GENOMIC DNA]</scope>
    <source>
        <strain evidence="1 2">175.2</strain>
    </source>
</reference>
<dbReference type="Proteomes" id="UP000295097">
    <property type="component" value="Unassembled WGS sequence"/>
</dbReference>
<name>A0A4R3NIW4_9HYPH</name>